<dbReference type="KEGG" id="aqu:109586404"/>
<feature type="region of interest" description="Disordered" evidence="1">
    <location>
        <begin position="101"/>
        <end position="150"/>
    </location>
</feature>
<accession>A0AAN0JMZ4</accession>
<dbReference type="GeneID" id="109586404"/>
<dbReference type="Proteomes" id="UP000007879">
    <property type="component" value="Unassembled WGS sequence"/>
</dbReference>
<keyword evidence="3" id="KW-1185">Reference proteome</keyword>
<evidence type="ECO:0000313" key="3">
    <source>
        <dbReference type="Proteomes" id="UP000007879"/>
    </source>
</evidence>
<name>A0AAN0JMZ4_AMPQE</name>
<evidence type="ECO:0000313" key="2">
    <source>
        <dbReference type="EnsemblMetazoa" id="XP_019858149.1"/>
    </source>
</evidence>
<organism evidence="2 3">
    <name type="scientific">Amphimedon queenslandica</name>
    <name type="common">Sponge</name>
    <dbReference type="NCBI Taxonomy" id="400682"/>
    <lineage>
        <taxon>Eukaryota</taxon>
        <taxon>Metazoa</taxon>
        <taxon>Porifera</taxon>
        <taxon>Demospongiae</taxon>
        <taxon>Heteroscleromorpha</taxon>
        <taxon>Haplosclerida</taxon>
        <taxon>Niphatidae</taxon>
        <taxon>Amphimedon</taxon>
    </lineage>
</organism>
<dbReference type="EnsemblMetazoa" id="XM_020002590.1">
    <property type="protein sequence ID" value="XP_019858149.1"/>
    <property type="gene ID" value="LOC109586404"/>
</dbReference>
<dbReference type="AlphaFoldDB" id="A0AAN0JMZ4"/>
<protein>
    <submittedName>
        <fullName evidence="2">Uncharacterized protein</fullName>
    </submittedName>
</protein>
<dbReference type="RefSeq" id="XP_019858149.1">
    <property type="nucleotide sequence ID" value="XM_020002590.1"/>
</dbReference>
<reference evidence="3" key="1">
    <citation type="journal article" date="2010" name="Nature">
        <title>The Amphimedon queenslandica genome and the evolution of animal complexity.</title>
        <authorList>
            <person name="Srivastava M."/>
            <person name="Simakov O."/>
            <person name="Chapman J."/>
            <person name="Fahey B."/>
            <person name="Gauthier M.E."/>
            <person name="Mitros T."/>
            <person name="Richards G.S."/>
            <person name="Conaco C."/>
            <person name="Dacre M."/>
            <person name="Hellsten U."/>
            <person name="Larroux C."/>
            <person name="Putnam N.H."/>
            <person name="Stanke M."/>
            <person name="Adamska M."/>
            <person name="Darling A."/>
            <person name="Degnan S.M."/>
            <person name="Oakley T.H."/>
            <person name="Plachetzki D.C."/>
            <person name="Zhai Y."/>
            <person name="Adamski M."/>
            <person name="Calcino A."/>
            <person name="Cummins S.F."/>
            <person name="Goodstein D.M."/>
            <person name="Harris C."/>
            <person name="Jackson D.J."/>
            <person name="Leys S.P."/>
            <person name="Shu S."/>
            <person name="Woodcroft B.J."/>
            <person name="Vervoort M."/>
            <person name="Kosik K.S."/>
            <person name="Manning G."/>
            <person name="Degnan B.M."/>
            <person name="Rokhsar D.S."/>
        </authorList>
    </citation>
    <scope>NUCLEOTIDE SEQUENCE [LARGE SCALE GENOMIC DNA]</scope>
</reference>
<proteinExistence type="predicted"/>
<reference evidence="2" key="2">
    <citation type="submission" date="2024-06" db="UniProtKB">
        <authorList>
            <consortium name="EnsemblMetazoa"/>
        </authorList>
    </citation>
    <scope>IDENTIFICATION</scope>
</reference>
<evidence type="ECO:0000256" key="1">
    <source>
        <dbReference type="SAM" id="MobiDB-lite"/>
    </source>
</evidence>
<sequence>MVMEKHNKSQREMVNSRKHFAHLQEQLKHIVMERDVLANERDKMSAIIRHLESQLSILRQGGCGCEKTTFSGRLLLPNLHAMTAQPRLENRRLTDPYFKDLNPKHPPQHRPSDPSLRYLSHHTAGATRPNNLPLGIAPGGSHYPPSISYQDTPLPLDVRVPSTSRMFHQSPGSDSSADGLTPNYFKVSASADDLVVRIVTLSIPLGLIT</sequence>